<evidence type="ECO:0008006" key="10">
    <source>
        <dbReference type="Google" id="ProtNLM"/>
    </source>
</evidence>
<comment type="similarity">
    <text evidence="2">Belongs to the TMEM14 family.</text>
</comment>
<keyword evidence="5" id="KW-0472">Membrane</keyword>
<dbReference type="InterPro" id="IPR005349">
    <property type="entry name" value="TMEM14"/>
</dbReference>
<keyword evidence="4" id="KW-1133">Transmembrane helix</keyword>
<accession>A0A9Q1RAP2</accession>
<evidence type="ECO:0000256" key="3">
    <source>
        <dbReference type="ARBA" id="ARBA00022692"/>
    </source>
</evidence>
<proteinExistence type="inferred from homology"/>
<keyword evidence="6" id="KW-0175">Coiled coil</keyword>
<dbReference type="PANTHER" id="PTHR12668:SF43">
    <property type="entry name" value="TRANSMEMBRANE PROTEIN 14 HOMOLOG"/>
    <property type="match status" value="1"/>
</dbReference>
<evidence type="ECO:0000256" key="2">
    <source>
        <dbReference type="ARBA" id="ARBA00007590"/>
    </source>
</evidence>
<reference evidence="9" key="1">
    <citation type="journal article" date="2023" name="Proc. Natl. Acad. Sci. U.S.A.">
        <title>Genomic and structural basis for evolution of tropane alkaloid biosynthesis.</title>
        <authorList>
            <person name="Wanga Y.-J."/>
            <person name="Taina T."/>
            <person name="Yua J.-Y."/>
            <person name="Lia J."/>
            <person name="Xua B."/>
            <person name="Chenc J."/>
            <person name="D'Auriad J.C."/>
            <person name="Huanga J.-P."/>
            <person name="Huanga S.-X."/>
        </authorList>
    </citation>
    <scope>NUCLEOTIDE SEQUENCE [LARGE SCALE GENOMIC DNA]</scope>
    <source>
        <strain evidence="9">cv. KIB-2019</strain>
    </source>
</reference>
<keyword evidence="3" id="KW-0812">Transmembrane</keyword>
<evidence type="ECO:0000256" key="5">
    <source>
        <dbReference type="ARBA" id="ARBA00023136"/>
    </source>
</evidence>
<dbReference type="Gene3D" id="1.10.10.1740">
    <property type="entry name" value="Transmembrane protein 14-like"/>
    <property type="match status" value="1"/>
</dbReference>
<dbReference type="GO" id="GO:0009706">
    <property type="term" value="C:chloroplast inner membrane"/>
    <property type="evidence" value="ECO:0007669"/>
    <property type="project" value="TreeGrafter"/>
</dbReference>
<dbReference type="Proteomes" id="UP001152561">
    <property type="component" value="Unassembled WGS sequence"/>
</dbReference>
<dbReference type="PANTHER" id="PTHR12668">
    <property type="entry name" value="TRANSMEMBRANE PROTEIN 14, 15"/>
    <property type="match status" value="1"/>
</dbReference>
<dbReference type="AlphaFoldDB" id="A0A9Q1RAP2"/>
<feature type="region of interest" description="Disordered" evidence="7">
    <location>
        <begin position="77"/>
        <end position="96"/>
    </location>
</feature>
<name>A0A9Q1RAP2_9SOLA</name>
<organism evidence="8 9">
    <name type="scientific">Anisodus acutangulus</name>
    <dbReference type="NCBI Taxonomy" id="402998"/>
    <lineage>
        <taxon>Eukaryota</taxon>
        <taxon>Viridiplantae</taxon>
        <taxon>Streptophyta</taxon>
        <taxon>Embryophyta</taxon>
        <taxon>Tracheophyta</taxon>
        <taxon>Spermatophyta</taxon>
        <taxon>Magnoliopsida</taxon>
        <taxon>eudicotyledons</taxon>
        <taxon>Gunneridae</taxon>
        <taxon>Pentapetalae</taxon>
        <taxon>asterids</taxon>
        <taxon>lamiids</taxon>
        <taxon>Solanales</taxon>
        <taxon>Solanaceae</taxon>
        <taxon>Solanoideae</taxon>
        <taxon>Hyoscyameae</taxon>
        <taxon>Anisodus</taxon>
    </lineage>
</organism>
<evidence type="ECO:0000256" key="4">
    <source>
        <dbReference type="ARBA" id="ARBA00022989"/>
    </source>
</evidence>
<dbReference type="Pfam" id="PF03647">
    <property type="entry name" value="Tmemb_14"/>
    <property type="match status" value="1"/>
</dbReference>
<protein>
    <recommendedName>
        <fullName evidence="10">Protein FATTY ACID EXPORT 3, chloroplastic</fullName>
    </recommendedName>
</protein>
<evidence type="ECO:0000313" key="8">
    <source>
        <dbReference type="EMBL" id="KAJ8550763.1"/>
    </source>
</evidence>
<evidence type="ECO:0000256" key="1">
    <source>
        <dbReference type="ARBA" id="ARBA00004370"/>
    </source>
</evidence>
<gene>
    <name evidence="8" type="ORF">K7X08_000133</name>
</gene>
<dbReference type="EMBL" id="JAJAGQ010000010">
    <property type="protein sequence ID" value="KAJ8550763.1"/>
    <property type="molecule type" value="Genomic_DNA"/>
</dbReference>
<evidence type="ECO:0000313" key="9">
    <source>
        <dbReference type="Proteomes" id="UP001152561"/>
    </source>
</evidence>
<keyword evidence="9" id="KW-1185">Reference proteome</keyword>
<dbReference type="OrthoDB" id="768548at2759"/>
<comment type="caution">
    <text evidence="8">The sequence shown here is derived from an EMBL/GenBank/DDBJ whole genome shotgun (WGS) entry which is preliminary data.</text>
</comment>
<dbReference type="GO" id="GO:0015245">
    <property type="term" value="F:fatty acid transmembrane transporter activity"/>
    <property type="evidence" value="ECO:0007669"/>
    <property type="project" value="TreeGrafter"/>
</dbReference>
<sequence length="357" mass="39067">MNVAITNPNPSPCSILKQASSSMALCYTPTSLGFQRPCKERSFLVVRSGLFFGSTSGLVPLARRSVRNRSILSFAASHEESKPSDTELEKDNNDLKRETEASVEAWKQTLASFKEQAMKVQAVSQEAYEVYSEKAMIILKETSEKLQIQAEKAREDLTVIAKEISEDSKGYLATAAENSPEPVKDIVETFAFSADELNDVSKVRDFYVGIPYGTLLSAGGFLYFMLSGSIAALRFGVILGSTLLALSISSLRSWKSGESTSLALIKGQAAIATILFVREFRLLLQRPFIFNFITAIVSGGQHRQITKANSRQETHAIGVAGNSSAHQSLVDNCRIYELLYAASRALNPLKDPTTSPK</sequence>
<evidence type="ECO:0000256" key="7">
    <source>
        <dbReference type="SAM" id="MobiDB-lite"/>
    </source>
</evidence>
<evidence type="ECO:0000256" key="6">
    <source>
        <dbReference type="SAM" id="Coils"/>
    </source>
</evidence>
<feature type="coiled-coil region" evidence="6">
    <location>
        <begin position="96"/>
        <end position="163"/>
    </location>
</feature>
<dbReference type="InterPro" id="IPR044890">
    <property type="entry name" value="TMEM14_sf"/>
</dbReference>
<comment type="subcellular location">
    <subcellularLocation>
        <location evidence="1">Membrane</location>
    </subcellularLocation>
</comment>